<dbReference type="InterPro" id="IPR002213">
    <property type="entry name" value="UDP_glucos_trans"/>
</dbReference>
<evidence type="ECO:0000256" key="5">
    <source>
        <dbReference type="RuleBase" id="RU362057"/>
    </source>
</evidence>
<dbReference type="InterPro" id="IPR035595">
    <property type="entry name" value="UDP_glycos_trans_CS"/>
</dbReference>
<sequence length="462" mass="52343">MGSLTSTNENTIQILMFPWLAHGHISPYLELAKRLTKRNFIIHLCSTPANFKSIEHKIGEKYAASIRRIDLNLTTSFLPRRLHTTNGLPPELMPKLKHSLDLAMPDFRRILADVKPDLLIYDFLQPWAPRLAKACGVPAVEFITSSATMNAYLFHFFSKPDAVFPFEEIYYRDYEFVYRDKLLASDESVRKNAFEGIQRSSDVVLIKGFREIESKYSDYLSGLLGKKVVAVGALVQEPSSNEVEAYKFMEWLDNKGKKSTVFVSFGSEYFLTKEDMLELAHGLELSNFNFIWVVRFPKGGDKMLLEESLPLGFLERVEGRGIVMEGWAPQAQILGHESIGGFVSHCGCSSMMESMKFGVPIIAMPMHLDQPLNARLVELIGVGVEVVRNAHGMLEREVIAAVIRRVVAEDDGEVVRKNAFSMSEKLEAKGDQEIEQVVEELVKLCDNRKKKKKKKIICNGFH</sequence>
<dbReference type="SUPFAM" id="SSF53756">
    <property type="entry name" value="UDP-Glycosyltransferase/glycogen phosphorylase"/>
    <property type="match status" value="1"/>
</dbReference>
<evidence type="ECO:0000256" key="4">
    <source>
        <dbReference type="RuleBase" id="RU003718"/>
    </source>
</evidence>
<dbReference type="GO" id="GO:0008194">
    <property type="term" value="F:UDP-glycosyltransferase activity"/>
    <property type="evidence" value="ECO:0007669"/>
    <property type="project" value="InterPro"/>
</dbReference>
<dbReference type="Pfam" id="PF00201">
    <property type="entry name" value="UDPGT"/>
    <property type="match status" value="1"/>
</dbReference>
<dbReference type="EMBL" id="SDAM02000172">
    <property type="protein sequence ID" value="KAH6825742.1"/>
    <property type="molecule type" value="Genomic_DNA"/>
</dbReference>
<dbReference type="PANTHER" id="PTHR48044">
    <property type="entry name" value="GLYCOSYLTRANSFERASE"/>
    <property type="match status" value="1"/>
</dbReference>
<reference evidence="6 7" key="1">
    <citation type="journal article" date="2021" name="Nat. Commun.">
        <title>Incipient diploidization of the medicinal plant Perilla within 10,000 years.</title>
        <authorList>
            <person name="Zhang Y."/>
            <person name="Shen Q."/>
            <person name="Leng L."/>
            <person name="Zhang D."/>
            <person name="Chen S."/>
            <person name="Shi Y."/>
            <person name="Ning Z."/>
            <person name="Chen S."/>
        </authorList>
    </citation>
    <scope>NUCLEOTIDE SEQUENCE [LARGE SCALE GENOMIC DNA]</scope>
    <source>
        <strain evidence="7">cv. PC099</strain>
    </source>
</reference>
<evidence type="ECO:0000256" key="2">
    <source>
        <dbReference type="ARBA" id="ARBA00022676"/>
    </source>
</evidence>
<dbReference type="PROSITE" id="PS00375">
    <property type="entry name" value="UDPGT"/>
    <property type="match status" value="1"/>
</dbReference>
<evidence type="ECO:0000313" key="6">
    <source>
        <dbReference type="EMBL" id="KAH6825742.1"/>
    </source>
</evidence>
<keyword evidence="2 4" id="KW-0328">Glycosyltransferase</keyword>
<evidence type="ECO:0000256" key="3">
    <source>
        <dbReference type="ARBA" id="ARBA00022679"/>
    </source>
</evidence>
<organism evidence="6 7">
    <name type="scientific">Perilla frutescens var. hirtella</name>
    <name type="common">Perilla citriodora</name>
    <name type="synonym">Perilla setoyensis</name>
    <dbReference type="NCBI Taxonomy" id="608512"/>
    <lineage>
        <taxon>Eukaryota</taxon>
        <taxon>Viridiplantae</taxon>
        <taxon>Streptophyta</taxon>
        <taxon>Embryophyta</taxon>
        <taxon>Tracheophyta</taxon>
        <taxon>Spermatophyta</taxon>
        <taxon>Magnoliopsida</taxon>
        <taxon>eudicotyledons</taxon>
        <taxon>Gunneridae</taxon>
        <taxon>Pentapetalae</taxon>
        <taxon>asterids</taxon>
        <taxon>lamiids</taxon>
        <taxon>Lamiales</taxon>
        <taxon>Lamiaceae</taxon>
        <taxon>Nepetoideae</taxon>
        <taxon>Elsholtzieae</taxon>
        <taxon>Perilla</taxon>
    </lineage>
</organism>
<dbReference type="AlphaFoldDB" id="A0AAD4J290"/>
<protein>
    <recommendedName>
        <fullName evidence="5">Glycosyltransferase</fullName>
        <ecNumber evidence="5">2.4.1.-</ecNumber>
    </recommendedName>
</protein>
<gene>
    <name evidence="6" type="ORF">C2S53_006848</name>
</gene>
<dbReference type="Gene3D" id="3.40.50.2000">
    <property type="entry name" value="Glycogen Phosphorylase B"/>
    <property type="match status" value="2"/>
</dbReference>
<comment type="caution">
    <text evidence="6">The sequence shown here is derived from an EMBL/GenBank/DDBJ whole genome shotgun (WGS) entry which is preliminary data.</text>
</comment>
<dbReference type="FunFam" id="3.40.50.2000:FF:000060">
    <property type="entry name" value="Glycosyltransferase"/>
    <property type="match status" value="1"/>
</dbReference>
<dbReference type="EC" id="2.4.1.-" evidence="5"/>
<evidence type="ECO:0000313" key="7">
    <source>
        <dbReference type="Proteomes" id="UP001190926"/>
    </source>
</evidence>
<keyword evidence="7" id="KW-1185">Reference proteome</keyword>
<accession>A0AAD4J290</accession>
<evidence type="ECO:0000256" key="1">
    <source>
        <dbReference type="ARBA" id="ARBA00009995"/>
    </source>
</evidence>
<dbReference type="PANTHER" id="PTHR48044:SF39">
    <property type="entry name" value="GLYCOSYLTRANSFERASE"/>
    <property type="match status" value="1"/>
</dbReference>
<dbReference type="Proteomes" id="UP001190926">
    <property type="component" value="Unassembled WGS sequence"/>
</dbReference>
<dbReference type="GO" id="GO:0016138">
    <property type="term" value="P:glycoside biosynthetic process"/>
    <property type="evidence" value="ECO:0007669"/>
    <property type="project" value="UniProtKB-ARBA"/>
</dbReference>
<keyword evidence="3 4" id="KW-0808">Transferase</keyword>
<name>A0AAD4J290_PERFH</name>
<proteinExistence type="inferred from homology"/>
<dbReference type="CDD" id="cd03784">
    <property type="entry name" value="GT1_Gtf-like"/>
    <property type="match status" value="1"/>
</dbReference>
<comment type="similarity">
    <text evidence="1 4">Belongs to the UDP-glycosyltransferase family.</text>
</comment>